<evidence type="ECO:0000256" key="8">
    <source>
        <dbReference type="ARBA" id="ARBA00047995"/>
    </source>
</evidence>
<dbReference type="GO" id="GO:0005524">
    <property type="term" value="F:ATP binding"/>
    <property type="evidence" value="ECO:0007669"/>
    <property type="project" value="UniProtKB-UniRule"/>
</dbReference>
<keyword evidence="5" id="KW-0347">Helicase</keyword>
<evidence type="ECO:0000256" key="2">
    <source>
        <dbReference type="ARBA" id="ARBA00009889"/>
    </source>
</evidence>
<dbReference type="CDD" id="cd12091">
    <property type="entry name" value="FANCM_ID"/>
    <property type="match status" value="1"/>
</dbReference>
<evidence type="ECO:0000256" key="3">
    <source>
        <dbReference type="ARBA" id="ARBA00022741"/>
    </source>
</evidence>
<evidence type="ECO:0000256" key="7">
    <source>
        <dbReference type="ARBA" id="ARBA00023242"/>
    </source>
</evidence>
<feature type="compositionally biased region" description="Polar residues" evidence="10">
    <location>
        <begin position="870"/>
        <end position="882"/>
    </location>
</feature>
<proteinExistence type="inferred from homology"/>
<comment type="subcellular location">
    <subcellularLocation>
        <location evidence="1 9">Nucleus</location>
    </subcellularLocation>
</comment>
<dbReference type="EC" id="3.6.4.12" evidence="9"/>
<dbReference type="Pfam" id="PF00270">
    <property type="entry name" value="DEAD"/>
    <property type="match status" value="1"/>
</dbReference>
<dbReference type="InterPro" id="IPR027417">
    <property type="entry name" value="P-loop_NTPase"/>
</dbReference>
<keyword evidence="14" id="KW-1185">Reference proteome</keyword>
<feature type="domain" description="Helicase C-terminal" evidence="12">
    <location>
        <begin position="536"/>
        <end position="706"/>
    </location>
</feature>
<dbReference type="GO" id="GO:0000400">
    <property type="term" value="F:four-way junction DNA binding"/>
    <property type="evidence" value="ECO:0007669"/>
    <property type="project" value="TreeGrafter"/>
</dbReference>
<dbReference type="Pfam" id="PF00271">
    <property type="entry name" value="Helicase_C"/>
    <property type="match status" value="1"/>
</dbReference>
<evidence type="ECO:0000256" key="1">
    <source>
        <dbReference type="ARBA" id="ARBA00004123"/>
    </source>
</evidence>
<dbReference type="InterPro" id="IPR011545">
    <property type="entry name" value="DEAD/DEAH_box_helicase_dom"/>
</dbReference>
<comment type="function">
    <text evidence="9">ATP-dependent DNA helicase involved in DNA damage repair by homologous recombination and in genome maintenance. Capable of unwinding D-loops. Plays a role in limiting crossover recombinants during mitotic DNA double-strand break (DSB) repair. Component of a FANCM-MHF complex which promotes gene conversion at blocked replication forks, probably by reversal of the stalled fork.</text>
</comment>
<dbReference type="SUPFAM" id="SSF52540">
    <property type="entry name" value="P-loop containing nucleoside triphosphate hydrolases"/>
    <property type="match status" value="1"/>
</dbReference>
<keyword evidence="7" id="KW-0539">Nucleus</keyword>
<feature type="compositionally biased region" description="Basic and acidic residues" evidence="10">
    <location>
        <begin position="726"/>
        <end position="741"/>
    </location>
</feature>
<evidence type="ECO:0000256" key="9">
    <source>
        <dbReference type="RuleBase" id="RU367027"/>
    </source>
</evidence>
<name>A0AAD7KE55_9AGAR</name>
<protein>
    <recommendedName>
        <fullName evidence="9">ATP-dependent DNA helicase</fullName>
        <ecNumber evidence="9">3.6.4.12</ecNumber>
    </recommendedName>
</protein>
<comment type="subunit">
    <text evidence="9">Interacts with the MHF histone-fold complex to form the FANCM-MHF complex.</text>
</comment>
<evidence type="ECO:0000256" key="10">
    <source>
        <dbReference type="SAM" id="MobiDB-lite"/>
    </source>
</evidence>
<comment type="similarity">
    <text evidence="2 9">Belongs to the DEAD box helicase family. DEAH subfamily. FANCM sub-subfamily.</text>
</comment>
<feature type="region of interest" description="Disordered" evidence="10">
    <location>
        <begin position="948"/>
        <end position="967"/>
    </location>
</feature>
<feature type="region of interest" description="Disordered" evidence="10">
    <location>
        <begin position="807"/>
        <end position="839"/>
    </location>
</feature>
<gene>
    <name evidence="13" type="ORF">DFH07DRAFT_726924</name>
</gene>
<dbReference type="GO" id="GO:0016787">
    <property type="term" value="F:hydrolase activity"/>
    <property type="evidence" value="ECO:0007669"/>
    <property type="project" value="UniProtKB-KW"/>
</dbReference>
<dbReference type="PANTHER" id="PTHR14025:SF20">
    <property type="entry name" value="FANCONI ANEMIA GROUP M PROTEIN"/>
    <property type="match status" value="1"/>
</dbReference>
<evidence type="ECO:0000256" key="4">
    <source>
        <dbReference type="ARBA" id="ARBA00022801"/>
    </source>
</evidence>
<evidence type="ECO:0000259" key="12">
    <source>
        <dbReference type="PROSITE" id="PS51194"/>
    </source>
</evidence>
<dbReference type="FunFam" id="3.40.50.300:FF:000861">
    <property type="entry name" value="Fanconi anemia, complementation group M"/>
    <property type="match status" value="1"/>
</dbReference>
<dbReference type="AlphaFoldDB" id="A0AAD7KE55"/>
<evidence type="ECO:0000313" key="14">
    <source>
        <dbReference type="Proteomes" id="UP001215280"/>
    </source>
</evidence>
<dbReference type="PANTHER" id="PTHR14025">
    <property type="entry name" value="FANCONI ANEMIA GROUP M FANCM FAMILY MEMBER"/>
    <property type="match status" value="1"/>
</dbReference>
<feature type="domain" description="Helicase ATP-binding" evidence="11">
    <location>
        <begin position="201"/>
        <end position="369"/>
    </location>
</feature>
<feature type="region of interest" description="Disordered" evidence="10">
    <location>
        <begin position="976"/>
        <end position="1210"/>
    </location>
</feature>
<feature type="compositionally biased region" description="Basic residues" evidence="10">
    <location>
        <begin position="1091"/>
        <end position="1100"/>
    </location>
</feature>
<dbReference type="InterPro" id="IPR039686">
    <property type="entry name" value="FANCM/Mph1-like_ID"/>
</dbReference>
<dbReference type="SMART" id="SM00487">
    <property type="entry name" value="DEXDc"/>
    <property type="match status" value="1"/>
</dbReference>
<evidence type="ECO:0000259" key="11">
    <source>
        <dbReference type="PROSITE" id="PS51192"/>
    </source>
</evidence>
<reference evidence="13" key="1">
    <citation type="submission" date="2023-03" db="EMBL/GenBank/DDBJ databases">
        <title>Massive genome expansion in bonnet fungi (Mycena s.s.) driven by repeated elements and novel gene families across ecological guilds.</title>
        <authorList>
            <consortium name="Lawrence Berkeley National Laboratory"/>
            <person name="Harder C.B."/>
            <person name="Miyauchi S."/>
            <person name="Viragh M."/>
            <person name="Kuo A."/>
            <person name="Thoen E."/>
            <person name="Andreopoulos B."/>
            <person name="Lu D."/>
            <person name="Skrede I."/>
            <person name="Drula E."/>
            <person name="Henrissat B."/>
            <person name="Morin E."/>
            <person name="Kohler A."/>
            <person name="Barry K."/>
            <person name="LaButti K."/>
            <person name="Morin E."/>
            <person name="Salamov A."/>
            <person name="Lipzen A."/>
            <person name="Mereny Z."/>
            <person name="Hegedus B."/>
            <person name="Baldrian P."/>
            <person name="Stursova M."/>
            <person name="Weitz H."/>
            <person name="Taylor A."/>
            <person name="Grigoriev I.V."/>
            <person name="Nagy L.G."/>
            <person name="Martin F."/>
            <person name="Kauserud H."/>
        </authorList>
    </citation>
    <scope>NUCLEOTIDE SEQUENCE</scope>
    <source>
        <strain evidence="13">CBHHK188m</strain>
    </source>
</reference>
<feature type="compositionally biased region" description="Polar residues" evidence="10">
    <location>
        <begin position="100"/>
        <end position="118"/>
    </location>
</feature>
<feature type="compositionally biased region" description="Polar residues" evidence="10">
    <location>
        <begin position="1145"/>
        <end position="1163"/>
    </location>
</feature>
<evidence type="ECO:0000256" key="5">
    <source>
        <dbReference type="ARBA" id="ARBA00022806"/>
    </source>
</evidence>
<dbReference type="Gene3D" id="3.40.50.300">
    <property type="entry name" value="P-loop containing nucleotide triphosphate hydrolases"/>
    <property type="match status" value="2"/>
</dbReference>
<dbReference type="GO" id="GO:0036297">
    <property type="term" value="P:interstrand cross-link repair"/>
    <property type="evidence" value="ECO:0007669"/>
    <property type="project" value="TreeGrafter"/>
</dbReference>
<evidence type="ECO:0000313" key="13">
    <source>
        <dbReference type="EMBL" id="KAJ7783523.1"/>
    </source>
</evidence>
<dbReference type="GO" id="GO:0005634">
    <property type="term" value="C:nucleus"/>
    <property type="evidence" value="ECO:0007669"/>
    <property type="project" value="UniProtKB-SubCell"/>
</dbReference>
<comment type="caution">
    <text evidence="13">The sequence shown here is derived from an EMBL/GenBank/DDBJ whole genome shotgun (WGS) entry which is preliminary data.</text>
</comment>
<dbReference type="Proteomes" id="UP001215280">
    <property type="component" value="Unassembled WGS sequence"/>
</dbReference>
<feature type="region of interest" description="Disordered" evidence="10">
    <location>
        <begin position="865"/>
        <end position="910"/>
    </location>
</feature>
<dbReference type="GO" id="GO:0045003">
    <property type="term" value="P:double-strand break repair via synthesis-dependent strand annealing"/>
    <property type="evidence" value="ECO:0007669"/>
    <property type="project" value="TreeGrafter"/>
</dbReference>
<dbReference type="CDD" id="cd18801">
    <property type="entry name" value="SF2_C_FANCM_Hef"/>
    <property type="match status" value="1"/>
</dbReference>
<keyword evidence="6" id="KW-0067">ATP-binding</keyword>
<feature type="region of interest" description="Disordered" evidence="10">
    <location>
        <begin position="726"/>
        <end position="760"/>
    </location>
</feature>
<organism evidence="13 14">
    <name type="scientific">Mycena maculata</name>
    <dbReference type="NCBI Taxonomy" id="230809"/>
    <lineage>
        <taxon>Eukaryota</taxon>
        <taxon>Fungi</taxon>
        <taxon>Dikarya</taxon>
        <taxon>Basidiomycota</taxon>
        <taxon>Agaricomycotina</taxon>
        <taxon>Agaricomycetes</taxon>
        <taxon>Agaricomycetidae</taxon>
        <taxon>Agaricales</taxon>
        <taxon>Marasmiineae</taxon>
        <taxon>Mycenaceae</taxon>
        <taxon>Mycena</taxon>
    </lineage>
</organism>
<feature type="region of interest" description="Disordered" evidence="10">
    <location>
        <begin position="84"/>
        <end position="124"/>
    </location>
</feature>
<dbReference type="InterPro" id="IPR001650">
    <property type="entry name" value="Helicase_C-like"/>
</dbReference>
<feature type="compositionally biased region" description="Low complexity" evidence="10">
    <location>
        <begin position="809"/>
        <end position="819"/>
    </location>
</feature>
<sequence>MSSDGYFEDDDFDDAVLQQLDKIEASQRPPTREPSFEVDDFTFGDIDESELARLDTFIEDTYQGKAPPVAGPSRTTSRTTLQTTLYGEVLPPPPPKVPRTQIQRTKSTPRNPFGQQAPKTKKWDHTEFAKSGWKGVKSRGKGKTVNDEDEEEQEAVEFEQFPAPFMPRIPSPSMKLRPDLLEAKHWIYPLNQPKRDYQYNIVKHCLFDNTIVALPTGLGKTFVAGVVMLNFYRWFPEGKVVFVAPTKPLVAQQIDACHKTCGIPGSDAIELTGQNPKPMRARAWKEKRVFYMTPQTLINDLVSENCDAGDIVLLVIDEAHRATGGYAYNQVVRFMMAKNPHFRVLALTATPGGDPNAVQALIDGLHISRIEIRDENSLDLKAYIHEKKVEQHIIVMSEAVNRIKDPLVTLMNSILKPLKERGLMYPSADPIKMHSFSANMKIRELRKDQGWAYTPLNHIGSLARAMGYLIEGTIGMCSTYMHELARDKDDDAEGKKKAGKKLRDNPLFRPVLKELELQSLRGFPMHPKMERLKALAVQHFANKLDEDGQEAEETKVMVFVTFREAVDEIVDTLNLEKPLIRANKFIGQGTDKQGKKGLAQKEQLEVIKKFKDGEYNVLVATSIGEEGLDIGEVDLIICYDAQKTPIRMLQRFGRTGRKREGMVHVLLAEGREEENMHKAKVTYKEVQKTIVRGDQLELYGDVERLLPDHIKPEPLEKAMEIQEYVREEGRKKRAGSKERLPKGTKRKRNDDASRNIPDGASTSFVTASKLLVKGGSKRKKVAKDFDQAGQDDDTDMEIESGIVGLTRRAASAASSSKPTAKAKSKLRRSVTDGDAKRKKKIATPTLSQFMLKAVDDEEDMEIERGAILTPSRSSPMYNSSLERPQRHLHSKSPSGLVVIDSDSDDPPGDSILTRDTAFIHPFSRVSSRRAMAWLIDKDDDPDIEIVDSSPMLSRRSRNSPSPALSDDSVCVVVEAMSSKSSGKRRAITPIEDNSVEFVERVEQDPNESVELVSEAPQRMARPTGPRKPDMPPPELPSRFLVSRSPPEPSFPVRGPGRARSRPVPEPESPAMEMPPPSQRRLHRRESPAKETRHRPKKSHKTSAGLKIVYDNEAVHSGDEISEGSSGGSDVESESDRQFLEGLPETQMSPSYDQSLAYRQSLLTQAHGGGRIPNFVGRPARKGMFGGGPSESSRRRPQVSSSPPPEPDAKLDAYELGNFVVDDDEDISFLSSET</sequence>
<dbReference type="GO" id="GO:0009378">
    <property type="term" value="F:four-way junction helicase activity"/>
    <property type="evidence" value="ECO:0007669"/>
    <property type="project" value="TreeGrafter"/>
</dbReference>
<keyword evidence="4" id="KW-0378">Hydrolase</keyword>
<evidence type="ECO:0000256" key="6">
    <source>
        <dbReference type="ARBA" id="ARBA00022840"/>
    </source>
</evidence>
<feature type="region of interest" description="Disordered" evidence="10">
    <location>
        <begin position="134"/>
        <end position="153"/>
    </location>
</feature>
<dbReference type="PROSITE" id="PS51194">
    <property type="entry name" value="HELICASE_CTER"/>
    <property type="match status" value="1"/>
</dbReference>
<dbReference type="InterPro" id="IPR014001">
    <property type="entry name" value="Helicase_ATP-bd"/>
</dbReference>
<dbReference type="SMART" id="SM00490">
    <property type="entry name" value="HELICc"/>
    <property type="match status" value="1"/>
</dbReference>
<feature type="compositionally biased region" description="Pro residues" evidence="10">
    <location>
        <begin position="1063"/>
        <end position="1077"/>
    </location>
</feature>
<dbReference type="EMBL" id="JARJLG010000002">
    <property type="protein sequence ID" value="KAJ7783523.1"/>
    <property type="molecule type" value="Genomic_DNA"/>
</dbReference>
<dbReference type="CDD" id="cd18033">
    <property type="entry name" value="DEXDc_FANCM"/>
    <property type="match status" value="1"/>
</dbReference>
<keyword evidence="3" id="KW-0547">Nucleotide-binding</keyword>
<comment type="catalytic activity">
    <reaction evidence="8 9">
        <text>ATP + H2O = ADP + phosphate + H(+)</text>
        <dbReference type="Rhea" id="RHEA:13065"/>
        <dbReference type="ChEBI" id="CHEBI:15377"/>
        <dbReference type="ChEBI" id="CHEBI:15378"/>
        <dbReference type="ChEBI" id="CHEBI:30616"/>
        <dbReference type="ChEBI" id="CHEBI:43474"/>
        <dbReference type="ChEBI" id="CHEBI:456216"/>
        <dbReference type="EC" id="3.6.4.12"/>
    </reaction>
</comment>
<accession>A0AAD7KE55</accession>
<dbReference type="InterPro" id="IPR044749">
    <property type="entry name" value="FANCM_DEXDc"/>
</dbReference>
<dbReference type="PROSITE" id="PS51192">
    <property type="entry name" value="HELICASE_ATP_BIND_1"/>
    <property type="match status" value="1"/>
</dbReference>
<dbReference type="GO" id="GO:0043138">
    <property type="term" value="F:3'-5' DNA helicase activity"/>
    <property type="evidence" value="ECO:0007669"/>
    <property type="project" value="InterPro"/>
</dbReference>